<dbReference type="AlphaFoldDB" id="A0A381N877"/>
<feature type="non-terminal residue" evidence="1">
    <location>
        <position position="1"/>
    </location>
</feature>
<gene>
    <name evidence="1" type="ORF">METZ01_LOCUS3684</name>
</gene>
<reference evidence="1" key="1">
    <citation type="submission" date="2018-05" db="EMBL/GenBank/DDBJ databases">
        <authorList>
            <person name="Lanie J.A."/>
            <person name="Ng W.-L."/>
            <person name="Kazmierczak K.M."/>
            <person name="Andrzejewski T.M."/>
            <person name="Davidsen T.M."/>
            <person name="Wayne K.J."/>
            <person name="Tettelin H."/>
            <person name="Glass J.I."/>
            <person name="Rusch D."/>
            <person name="Podicherti R."/>
            <person name="Tsui H.-C.T."/>
            <person name="Winkler M.E."/>
        </authorList>
    </citation>
    <scope>NUCLEOTIDE SEQUENCE</scope>
</reference>
<proteinExistence type="predicted"/>
<dbReference type="EMBL" id="UINC01000191">
    <property type="protein sequence ID" value="SUZ50830.1"/>
    <property type="molecule type" value="Genomic_DNA"/>
</dbReference>
<dbReference type="Gene3D" id="3.10.180.10">
    <property type="entry name" value="2,3-Dihydroxybiphenyl 1,2-Dioxygenase, domain 1"/>
    <property type="match status" value="1"/>
</dbReference>
<sequence>VAFVASDLAGVEADIEEHLGLEPCFRDPGVARFGLQNVLYPIGDQLLEVVSPTEADTTAGRLLAKRGGDGGYMVILQVDDLEPCRRRFAETRARVVFEAAADGVTGLHLHPSDVGGAILSVDRTDDWDAWPWAGSVWRDHVRTDVVQRIRAVEVQAHDPEAMAARWSEVLGITAGGTTVPLDEGEVRFVEAVDGRGEGVSGMELAATRPGDFEISGVRISLVAEHA</sequence>
<evidence type="ECO:0008006" key="2">
    <source>
        <dbReference type="Google" id="ProtNLM"/>
    </source>
</evidence>
<dbReference type="SUPFAM" id="SSF54593">
    <property type="entry name" value="Glyoxalase/Bleomycin resistance protein/Dihydroxybiphenyl dioxygenase"/>
    <property type="match status" value="1"/>
</dbReference>
<dbReference type="InterPro" id="IPR029068">
    <property type="entry name" value="Glyas_Bleomycin-R_OHBP_Dase"/>
</dbReference>
<evidence type="ECO:0000313" key="1">
    <source>
        <dbReference type="EMBL" id="SUZ50830.1"/>
    </source>
</evidence>
<accession>A0A381N877</accession>
<protein>
    <recommendedName>
        <fullName evidence="2">Glyoxalase-like domain-containing protein</fullName>
    </recommendedName>
</protein>
<name>A0A381N877_9ZZZZ</name>
<organism evidence="1">
    <name type="scientific">marine metagenome</name>
    <dbReference type="NCBI Taxonomy" id="408172"/>
    <lineage>
        <taxon>unclassified sequences</taxon>
        <taxon>metagenomes</taxon>
        <taxon>ecological metagenomes</taxon>
    </lineage>
</organism>